<organism evidence="2 3">
    <name type="scientific">Protopolystoma xenopodis</name>
    <dbReference type="NCBI Taxonomy" id="117903"/>
    <lineage>
        <taxon>Eukaryota</taxon>
        <taxon>Metazoa</taxon>
        <taxon>Spiralia</taxon>
        <taxon>Lophotrochozoa</taxon>
        <taxon>Platyhelminthes</taxon>
        <taxon>Monogenea</taxon>
        <taxon>Polyopisthocotylea</taxon>
        <taxon>Polystomatidea</taxon>
        <taxon>Polystomatidae</taxon>
        <taxon>Protopolystoma</taxon>
    </lineage>
</organism>
<evidence type="ECO:0000256" key="1">
    <source>
        <dbReference type="SAM" id="MobiDB-lite"/>
    </source>
</evidence>
<protein>
    <submittedName>
        <fullName evidence="2">Uncharacterized protein</fullName>
    </submittedName>
</protein>
<dbReference type="AlphaFoldDB" id="A0A448WN69"/>
<proteinExistence type="predicted"/>
<dbReference type="Proteomes" id="UP000784294">
    <property type="component" value="Unassembled WGS sequence"/>
</dbReference>
<feature type="region of interest" description="Disordered" evidence="1">
    <location>
        <begin position="27"/>
        <end position="87"/>
    </location>
</feature>
<dbReference type="EMBL" id="CAAALY010026345">
    <property type="protein sequence ID" value="VEL15903.1"/>
    <property type="molecule type" value="Genomic_DNA"/>
</dbReference>
<name>A0A448WN69_9PLAT</name>
<keyword evidence="3" id="KW-1185">Reference proteome</keyword>
<accession>A0A448WN69</accession>
<evidence type="ECO:0000313" key="3">
    <source>
        <dbReference type="Proteomes" id="UP000784294"/>
    </source>
</evidence>
<sequence length="139" mass="15218">MPSITSALQTTAAASISVTEALVTTATHSGSAATASLTADASRRRRAPQTDTLESTSHTNNHNHNDHWGQRRTGRRSSDPDASNWRTAGRSGQTVLIEFITHHMQQCRQEICSEARLAHFDQVKIIFIVCIIAIVLKVN</sequence>
<comment type="caution">
    <text evidence="2">The sequence shown here is derived from an EMBL/GenBank/DDBJ whole genome shotgun (WGS) entry which is preliminary data.</text>
</comment>
<feature type="compositionally biased region" description="Low complexity" evidence="1">
    <location>
        <begin position="27"/>
        <end position="40"/>
    </location>
</feature>
<reference evidence="2" key="1">
    <citation type="submission" date="2018-11" db="EMBL/GenBank/DDBJ databases">
        <authorList>
            <consortium name="Pathogen Informatics"/>
        </authorList>
    </citation>
    <scope>NUCLEOTIDE SEQUENCE</scope>
</reference>
<gene>
    <name evidence="2" type="ORF">PXEA_LOCUS9343</name>
</gene>
<evidence type="ECO:0000313" key="2">
    <source>
        <dbReference type="EMBL" id="VEL15903.1"/>
    </source>
</evidence>